<proteinExistence type="predicted"/>
<keyword evidence="2" id="KW-1185">Reference proteome</keyword>
<evidence type="ECO:0000313" key="2">
    <source>
        <dbReference type="Proteomes" id="UP000600080"/>
    </source>
</evidence>
<protein>
    <submittedName>
        <fullName evidence="1">Uncharacterized protein</fullName>
    </submittedName>
</protein>
<comment type="caution">
    <text evidence="1">The sequence shown here is derived from an EMBL/GenBank/DDBJ whole genome shotgun (WGS) entry which is preliminary data.</text>
</comment>
<organism evidence="1 2">
    <name type="scientific">Streptomyces kronopolitis</name>
    <dbReference type="NCBI Taxonomy" id="1612435"/>
    <lineage>
        <taxon>Bacteria</taxon>
        <taxon>Bacillati</taxon>
        <taxon>Actinomycetota</taxon>
        <taxon>Actinomycetes</taxon>
        <taxon>Kitasatosporales</taxon>
        <taxon>Streptomycetaceae</taxon>
        <taxon>Streptomyces</taxon>
    </lineage>
</organism>
<accession>A0ABQ2J393</accession>
<reference evidence="2" key="1">
    <citation type="journal article" date="2019" name="Int. J. Syst. Evol. Microbiol.">
        <title>The Global Catalogue of Microorganisms (GCM) 10K type strain sequencing project: providing services to taxonomists for standard genome sequencing and annotation.</title>
        <authorList>
            <consortium name="The Broad Institute Genomics Platform"/>
            <consortium name="The Broad Institute Genome Sequencing Center for Infectious Disease"/>
            <person name="Wu L."/>
            <person name="Ma J."/>
        </authorList>
    </citation>
    <scope>NUCLEOTIDE SEQUENCE [LARGE SCALE GENOMIC DNA]</scope>
    <source>
        <strain evidence="2">CGMCC 4.7323</strain>
    </source>
</reference>
<gene>
    <name evidence="1" type="ORF">GCM10012285_15880</name>
</gene>
<sequence>MDLSDPLHSGEQLVYGVLGSVALGRQVEKAGWFGEDAGAVLDDTEISHALAGPHINHLSPL</sequence>
<name>A0ABQ2J393_9ACTN</name>
<dbReference type="Proteomes" id="UP000600080">
    <property type="component" value="Unassembled WGS sequence"/>
</dbReference>
<dbReference type="EMBL" id="BMND01000004">
    <property type="protein sequence ID" value="GGN39125.1"/>
    <property type="molecule type" value="Genomic_DNA"/>
</dbReference>
<evidence type="ECO:0000313" key="1">
    <source>
        <dbReference type="EMBL" id="GGN39125.1"/>
    </source>
</evidence>